<dbReference type="KEGG" id="hdi:HDIA_3919"/>
<dbReference type="InterPro" id="IPR011611">
    <property type="entry name" value="PfkB_dom"/>
</dbReference>
<evidence type="ECO:0000259" key="3">
    <source>
        <dbReference type="Pfam" id="PF00294"/>
    </source>
</evidence>
<dbReference type="Proteomes" id="UP000223606">
    <property type="component" value="Chromosome 1"/>
</dbReference>
<feature type="domain" description="Carbohydrate kinase PfkB" evidence="3">
    <location>
        <begin position="9"/>
        <end position="297"/>
    </location>
</feature>
<evidence type="ECO:0000256" key="1">
    <source>
        <dbReference type="ARBA" id="ARBA00022679"/>
    </source>
</evidence>
<accession>A0A2C9DBB3</accession>
<dbReference type="AlphaFoldDB" id="A0A2C9DBB3"/>
<gene>
    <name evidence="4" type="primary">ydjH_2</name>
    <name evidence="4" type="ORF">HDIA_3919</name>
</gene>
<evidence type="ECO:0000256" key="2">
    <source>
        <dbReference type="ARBA" id="ARBA00022777"/>
    </source>
</evidence>
<dbReference type="OrthoDB" id="9775849at2"/>
<dbReference type="EC" id="2.7.1.-" evidence="4"/>
<evidence type="ECO:0000313" key="5">
    <source>
        <dbReference type="Proteomes" id="UP000223606"/>
    </source>
</evidence>
<keyword evidence="5" id="KW-1185">Reference proteome</keyword>
<evidence type="ECO:0000313" key="4">
    <source>
        <dbReference type="EMBL" id="SON57460.1"/>
    </source>
</evidence>
<reference evidence="5" key="1">
    <citation type="submission" date="2017-09" db="EMBL/GenBank/DDBJ databases">
        <title>Genome sequence of Nannocystis excedens DSM 71.</title>
        <authorList>
            <person name="Blom J."/>
        </authorList>
    </citation>
    <scope>NUCLEOTIDE SEQUENCE [LARGE SCALE GENOMIC DNA]</scope>
    <source>
        <strain evidence="5">type strain: E19</strain>
    </source>
</reference>
<organism evidence="4 5">
    <name type="scientific">Hartmannibacter diazotrophicus</name>
    <dbReference type="NCBI Taxonomy" id="1482074"/>
    <lineage>
        <taxon>Bacteria</taxon>
        <taxon>Pseudomonadati</taxon>
        <taxon>Pseudomonadota</taxon>
        <taxon>Alphaproteobacteria</taxon>
        <taxon>Hyphomicrobiales</taxon>
        <taxon>Pleomorphomonadaceae</taxon>
        <taxon>Hartmannibacter</taxon>
    </lineage>
</organism>
<proteinExistence type="predicted"/>
<dbReference type="PANTHER" id="PTHR10584:SF167">
    <property type="entry name" value="PFKB DOMAIN PROTEIN"/>
    <property type="match status" value="1"/>
</dbReference>
<dbReference type="InterPro" id="IPR029056">
    <property type="entry name" value="Ribokinase-like"/>
</dbReference>
<dbReference type="Pfam" id="PF00294">
    <property type="entry name" value="PfkB"/>
    <property type="match status" value="1"/>
</dbReference>
<dbReference type="InterPro" id="IPR002173">
    <property type="entry name" value="Carboh/pur_kinase_PfkB_CS"/>
</dbReference>
<dbReference type="PROSITE" id="PS00584">
    <property type="entry name" value="PFKB_KINASES_2"/>
    <property type="match status" value="1"/>
</dbReference>
<protein>
    <submittedName>
        <fullName evidence="4">Putative sugar kinase YdjH</fullName>
        <ecNumber evidence="4">2.7.1.-</ecNumber>
    </submittedName>
</protein>
<keyword evidence="2 4" id="KW-0418">Kinase</keyword>
<keyword evidence="1 4" id="KW-0808">Transferase</keyword>
<dbReference type="EMBL" id="LT960614">
    <property type="protein sequence ID" value="SON57460.1"/>
    <property type="molecule type" value="Genomic_DNA"/>
</dbReference>
<dbReference type="RefSeq" id="WP_099559039.1">
    <property type="nucleotide sequence ID" value="NZ_LT960614.1"/>
</dbReference>
<dbReference type="Gene3D" id="3.40.1190.20">
    <property type="match status" value="1"/>
</dbReference>
<dbReference type="GO" id="GO:0016301">
    <property type="term" value="F:kinase activity"/>
    <property type="evidence" value="ECO:0007669"/>
    <property type="project" value="UniProtKB-KW"/>
</dbReference>
<dbReference type="CDD" id="cd01166">
    <property type="entry name" value="KdgK"/>
    <property type="match status" value="1"/>
</dbReference>
<name>A0A2C9DBB3_9HYPH</name>
<dbReference type="PANTHER" id="PTHR10584">
    <property type="entry name" value="SUGAR KINASE"/>
    <property type="match status" value="1"/>
</dbReference>
<dbReference type="SUPFAM" id="SSF53613">
    <property type="entry name" value="Ribokinase-like"/>
    <property type="match status" value="1"/>
</dbReference>
<sequence length="302" mass="30876">MADTTIGTVVVIGDVMTDIIVRAKGEMVRGSDCRATIRMLPGGSGANQACWLAHAGVPTRFVARVGHEDHARLVTDFAAAGVEAHLGSDADLPSGKLVTLVAADGERSFFTDRGANDALSSADLPEGLLAGAAIVHVSAYALVAPGSRTAVLDFLAKAKAAGIATSIDPSSITFLSEFGVENFLQWTRGMDFCFPNAAEAALLSGSNDPDEQFQRLGPLYKTLVIKRGAQGAEALADGLRYSAPAPVADVIDTTGAGDAFLAAYVAAHLGGHDIATCLVRGTAAGAAITTVLGGRPSALEQA</sequence>